<dbReference type="eggNOG" id="COG2267">
    <property type="taxonomic scope" value="Bacteria"/>
</dbReference>
<evidence type="ECO:0000313" key="2">
    <source>
        <dbReference type="EMBL" id="AGA32999.1"/>
    </source>
</evidence>
<dbReference type="PANTHER" id="PTHR43798">
    <property type="entry name" value="MONOACYLGLYCEROL LIPASE"/>
    <property type="match status" value="1"/>
</dbReference>
<organism evidence="2 3">
    <name type="scientific">Thioalkalivibrio nitratireducens (strain DSM 14787 / UNIQEM 213 / ALEN2)</name>
    <dbReference type="NCBI Taxonomy" id="1255043"/>
    <lineage>
        <taxon>Bacteria</taxon>
        <taxon>Pseudomonadati</taxon>
        <taxon>Pseudomonadota</taxon>
        <taxon>Gammaproteobacteria</taxon>
        <taxon>Chromatiales</taxon>
        <taxon>Ectothiorhodospiraceae</taxon>
        <taxon>Thioalkalivibrio</taxon>
    </lineage>
</organism>
<feature type="domain" description="AB hydrolase-1" evidence="1">
    <location>
        <begin position="24"/>
        <end position="269"/>
    </location>
</feature>
<dbReference type="InterPro" id="IPR000073">
    <property type="entry name" value="AB_hydrolase_1"/>
</dbReference>
<dbReference type="PANTHER" id="PTHR43798:SF33">
    <property type="entry name" value="HYDROLASE, PUTATIVE (AFU_ORTHOLOGUE AFUA_2G14860)-RELATED"/>
    <property type="match status" value="1"/>
</dbReference>
<sequence>MEQEMRRLGAGPVHFRRVGRADRALVLLHGLASNGSRWNELIRNSSLAKRWTVLVPDLRGQGSSVVREPIRSEDWVADLAAMLDQEGFADCVIGGHCLGANVAARFALRFPERVRGLILIEPMVAETLSGALAMLARARGLLGPLTAAVLAANRLGLRRRSLPTLNLEQLDRETRRKMAEGRDRQALTRRYGSPLHDLRYVPVASYLQSLRETVRPMPPWNGLRASTLVLLSSGSRFGDCGRTQSLLRAIPSHSIAVVEAEHWIHAEEPQALRLHIEHWLGSLETVDADD</sequence>
<evidence type="ECO:0000259" key="1">
    <source>
        <dbReference type="Pfam" id="PF00561"/>
    </source>
</evidence>
<dbReference type="STRING" id="1255043.TVNIR_1326"/>
<gene>
    <name evidence="2" type="primary">mhpC [C]</name>
    <name evidence="2" type="ordered locus">TVNIR_1326</name>
</gene>
<dbReference type="InterPro" id="IPR029058">
    <property type="entry name" value="AB_hydrolase_fold"/>
</dbReference>
<dbReference type="KEGG" id="tni:TVNIR_1326"/>
<keyword evidence="3" id="KW-1185">Reference proteome</keyword>
<dbReference type="InterPro" id="IPR050266">
    <property type="entry name" value="AB_hydrolase_sf"/>
</dbReference>
<dbReference type="EMBL" id="CP003989">
    <property type="protein sequence ID" value="AGA32999.1"/>
    <property type="molecule type" value="Genomic_DNA"/>
</dbReference>
<dbReference type="Pfam" id="PF00561">
    <property type="entry name" value="Abhydrolase_1"/>
    <property type="match status" value="1"/>
</dbReference>
<protein>
    <submittedName>
        <fullName evidence="2">Epoxide hydrolase</fullName>
    </submittedName>
</protein>
<dbReference type="PRINTS" id="PR00111">
    <property type="entry name" value="ABHYDROLASE"/>
</dbReference>
<evidence type="ECO:0000313" key="3">
    <source>
        <dbReference type="Proteomes" id="UP000010809"/>
    </source>
</evidence>
<name>L0DTR8_THIND</name>
<dbReference type="Proteomes" id="UP000010809">
    <property type="component" value="Chromosome"/>
</dbReference>
<dbReference type="Gene3D" id="3.40.50.1820">
    <property type="entry name" value="alpha/beta hydrolase"/>
    <property type="match status" value="1"/>
</dbReference>
<dbReference type="OrthoDB" id="9808398at2"/>
<dbReference type="PATRIC" id="fig|1255043.3.peg.1340"/>
<dbReference type="HOGENOM" id="CLU_020336_50_4_6"/>
<dbReference type="AlphaFoldDB" id="L0DTR8"/>
<dbReference type="SUPFAM" id="SSF53474">
    <property type="entry name" value="alpha/beta-Hydrolases"/>
    <property type="match status" value="1"/>
</dbReference>
<proteinExistence type="predicted"/>
<dbReference type="GO" id="GO:0016787">
    <property type="term" value="F:hydrolase activity"/>
    <property type="evidence" value="ECO:0007669"/>
    <property type="project" value="UniProtKB-KW"/>
</dbReference>
<reference evidence="2" key="1">
    <citation type="submission" date="2015-12" db="EMBL/GenBank/DDBJ databases">
        <authorList>
            <person name="Tikhonova T.V."/>
            <person name="Pavlov A.R."/>
            <person name="Beletsky A.V."/>
            <person name="Mardanov A.V."/>
            <person name="Sorokin D.Y."/>
            <person name="Ravin N.V."/>
            <person name="Popov V.O."/>
        </authorList>
    </citation>
    <scope>NUCLEOTIDE SEQUENCE</scope>
    <source>
        <strain evidence="2">DSM 14787</strain>
    </source>
</reference>
<keyword evidence="2" id="KW-0378">Hydrolase</keyword>
<dbReference type="GO" id="GO:0016020">
    <property type="term" value="C:membrane"/>
    <property type="evidence" value="ECO:0007669"/>
    <property type="project" value="TreeGrafter"/>
</dbReference>
<accession>L0DTR8</accession>